<evidence type="ECO:0000256" key="9">
    <source>
        <dbReference type="ARBA" id="ARBA00022842"/>
    </source>
</evidence>
<dbReference type="Gene3D" id="3.90.1640.10">
    <property type="entry name" value="inorganic pyrophosphatase (n-terminal core)"/>
    <property type="match status" value="1"/>
</dbReference>
<evidence type="ECO:0000256" key="10">
    <source>
        <dbReference type="ARBA" id="ARBA00022884"/>
    </source>
</evidence>
<evidence type="ECO:0000313" key="14">
    <source>
        <dbReference type="EMBL" id="OIJ22082.1"/>
    </source>
</evidence>
<feature type="domain" description="CBS" evidence="13">
    <location>
        <begin position="314"/>
        <end position="372"/>
    </location>
</feature>
<keyword evidence="4 12" id="KW-0808">Transferase</keyword>
<dbReference type="Pfam" id="PF12627">
    <property type="entry name" value="PolyA_pol_RNAbd"/>
    <property type="match status" value="1"/>
</dbReference>
<dbReference type="PANTHER" id="PTHR47788">
    <property type="entry name" value="POLYA POLYMERASE"/>
    <property type="match status" value="1"/>
</dbReference>
<keyword evidence="15" id="KW-1185">Reference proteome</keyword>
<dbReference type="InterPro" id="IPR038763">
    <property type="entry name" value="DHH_sf"/>
</dbReference>
<proteinExistence type="inferred from homology"/>
<evidence type="ECO:0000256" key="3">
    <source>
        <dbReference type="ARBA" id="ARBA00022555"/>
    </source>
</evidence>
<protein>
    <recommendedName>
        <fullName evidence="13">CBS domain-containing protein</fullName>
    </recommendedName>
</protein>
<feature type="domain" description="CBS" evidence="13">
    <location>
        <begin position="376"/>
        <end position="433"/>
    </location>
</feature>
<evidence type="ECO:0000256" key="4">
    <source>
        <dbReference type="ARBA" id="ARBA00022679"/>
    </source>
</evidence>
<dbReference type="SUPFAM" id="SSF54631">
    <property type="entry name" value="CBS-domain pair"/>
    <property type="match status" value="1"/>
</dbReference>
<dbReference type="CDD" id="cd04595">
    <property type="entry name" value="CBS_pair_DHH_polyA_Pol_assoc"/>
    <property type="match status" value="1"/>
</dbReference>
<dbReference type="EMBL" id="MLQS01000001">
    <property type="protein sequence ID" value="OIJ22082.1"/>
    <property type="molecule type" value="Genomic_DNA"/>
</dbReference>
<dbReference type="Proteomes" id="UP000180057">
    <property type="component" value="Unassembled WGS sequence"/>
</dbReference>
<dbReference type="Gene3D" id="3.30.460.10">
    <property type="entry name" value="Beta Polymerase, domain 2"/>
    <property type="match status" value="1"/>
</dbReference>
<dbReference type="InterPro" id="IPR046342">
    <property type="entry name" value="CBS_dom_sf"/>
</dbReference>
<dbReference type="SUPFAM" id="SSF81301">
    <property type="entry name" value="Nucleotidyltransferase"/>
    <property type="match status" value="1"/>
</dbReference>
<sequence length="862" mass="97774">MQVIISHVNLDFDGLASMLAAKKLYPLAKVILPTKQGKSVEQFLALYRDSIKYYSPNQINWENVSEVIMVDTASLKRIGEINNFINGEKVNFIVYDHHQPTEHNVISNETTIEEVGATITLLLEKIKMKNITITAFEATIFALGLYTDTGSFTYLTTTSRDLKAGSYLLEHGANLHIISKYTNTPLNEHNQKLFHSLIQKSEEHYYEGVTILIAYHQQNEYTGGLSLLANKAMEMTGTDALIFVVEMGKRIFIVGRSSSNRVTILPIIKHFSGNGHKKAASAMVKNYNIAHVLDIIRKSIRETVQPAVMAKDIMSSPVKFISSATTIDEATKMVLRYGHTGFPVVDENKLVGVISRRDIDKAKHHGLGHAPVKGYMSTRPITVHSSTVVEEIQKIMINKNIGRLPVLENNELIGIVTRTNVIEFLYGNKNRDYKNNAPKIEVSLIERMNSLLPRDIIELLTKIANLADKMNYPVFLVGGIVRDLILGRRNEDVDVVVEGDGTAFASKLAQEIGGGVRVHEKFGTATWRLPSGLKVDITSARTEYYDFPAALPTVRLSGLREDLYRRDFTINAMAIQLNKDKFGDLIDLFHGYQDISQKKIRTLYNLSFVEDPTRILRAVRFEQRFGFEMDEQTFDLAQTSVDKIRLTSKPRLAYELSKLLSEKHPIESLNRLDEIGVLNFLITVNSYDSSMIKQIKNFKLILDNVSKQLTNPQTNVSQAWICYLVLLFSKHDSGFEQVNMFTLNNENIKTIEEIKALLEGKYHFSKNNTSGSLHHRLKNYRIESILCFTILMQFPNEIVENITRYLIQRQAIPKIINGNDLKSLNINPGPIYSKILQQVECDYLDKKVSSKEEAILLIKENY</sequence>
<keyword evidence="6" id="KW-0548">Nucleotidyltransferase</keyword>
<organism evidence="14 15">
    <name type="scientific">Anaerobacillus alkalidiazotrophicus</name>
    <dbReference type="NCBI Taxonomy" id="472963"/>
    <lineage>
        <taxon>Bacteria</taxon>
        <taxon>Bacillati</taxon>
        <taxon>Bacillota</taxon>
        <taxon>Bacilli</taxon>
        <taxon>Bacillales</taxon>
        <taxon>Bacillaceae</taxon>
        <taxon>Anaerobacillus</taxon>
    </lineage>
</organism>
<keyword evidence="8" id="KW-0547">Nucleotide-binding</keyword>
<evidence type="ECO:0000256" key="12">
    <source>
        <dbReference type="RuleBase" id="RU003953"/>
    </source>
</evidence>
<dbReference type="Pfam" id="PF00571">
    <property type="entry name" value="CBS"/>
    <property type="match status" value="2"/>
</dbReference>
<dbReference type="GO" id="GO:0016779">
    <property type="term" value="F:nucleotidyltransferase activity"/>
    <property type="evidence" value="ECO:0007669"/>
    <property type="project" value="UniProtKB-KW"/>
</dbReference>
<dbReference type="InterPro" id="IPR000644">
    <property type="entry name" value="CBS_dom"/>
</dbReference>
<dbReference type="GO" id="GO:0000049">
    <property type="term" value="F:tRNA binding"/>
    <property type="evidence" value="ECO:0007669"/>
    <property type="project" value="UniProtKB-KW"/>
</dbReference>
<accession>A0A1S2MBD9</accession>
<name>A0A1S2MBD9_9BACI</name>
<dbReference type="AlphaFoldDB" id="A0A1S2MBD9"/>
<evidence type="ECO:0000256" key="2">
    <source>
        <dbReference type="ARBA" id="ARBA00007265"/>
    </source>
</evidence>
<dbReference type="InterPro" id="IPR002646">
    <property type="entry name" value="PolA_pol_head_dom"/>
</dbReference>
<dbReference type="SMART" id="SM00116">
    <property type="entry name" value="CBS"/>
    <property type="match status" value="2"/>
</dbReference>
<evidence type="ECO:0000256" key="6">
    <source>
        <dbReference type="ARBA" id="ARBA00022695"/>
    </source>
</evidence>
<dbReference type="InterPro" id="IPR043519">
    <property type="entry name" value="NT_sf"/>
</dbReference>
<dbReference type="SUPFAM" id="SSF81891">
    <property type="entry name" value="Poly A polymerase C-terminal region-like"/>
    <property type="match status" value="1"/>
</dbReference>
<evidence type="ECO:0000256" key="5">
    <source>
        <dbReference type="ARBA" id="ARBA00022694"/>
    </source>
</evidence>
<dbReference type="RefSeq" id="WP_071388651.1">
    <property type="nucleotide sequence ID" value="NZ_MLQS01000001.1"/>
</dbReference>
<dbReference type="GO" id="GO:0000166">
    <property type="term" value="F:nucleotide binding"/>
    <property type="evidence" value="ECO:0007669"/>
    <property type="project" value="UniProtKB-KW"/>
</dbReference>
<keyword evidence="5" id="KW-0819">tRNA processing</keyword>
<keyword evidence="10 12" id="KW-0694">RNA-binding</keyword>
<evidence type="ECO:0000313" key="15">
    <source>
        <dbReference type="Proteomes" id="UP000180057"/>
    </source>
</evidence>
<dbReference type="InterPro" id="IPR052390">
    <property type="entry name" value="tRNA_nt/polyA_polymerase"/>
</dbReference>
<evidence type="ECO:0000256" key="1">
    <source>
        <dbReference type="ARBA" id="ARBA00001946"/>
    </source>
</evidence>
<dbReference type="InterPro" id="IPR001667">
    <property type="entry name" value="DDH_dom"/>
</dbReference>
<comment type="caution">
    <text evidence="14">The sequence shown here is derived from an EMBL/GenBank/DDBJ whole genome shotgun (WGS) entry which is preliminary data.</text>
</comment>
<dbReference type="PROSITE" id="PS51371">
    <property type="entry name" value="CBS"/>
    <property type="match status" value="2"/>
</dbReference>
<evidence type="ECO:0000256" key="7">
    <source>
        <dbReference type="ARBA" id="ARBA00022723"/>
    </source>
</evidence>
<evidence type="ECO:0000256" key="11">
    <source>
        <dbReference type="PROSITE-ProRule" id="PRU00703"/>
    </source>
</evidence>
<comment type="cofactor">
    <cofactor evidence="1">
        <name>Mg(2+)</name>
        <dbReference type="ChEBI" id="CHEBI:18420"/>
    </cofactor>
</comment>
<dbReference type="Gene3D" id="3.10.310.30">
    <property type="match status" value="1"/>
</dbReference>
<reference evidence="14 15" key="1">
    <citation type="submission" date="2016-10" db="EMBL/GenBank/DDBJ databases">
        <title>Draft genome sequences of four alkaliphilic bacteria belonging to the Anaerobacillus genus.</title>
        <authorList>
            <person name="Bassil N.M."/>
            <person name="Lloyd J.R."/>
        </authorList>
    </citation>
    <scope>NUCLEOTIDE SEQUENCE [LARGE SCALE GENOMIC DNA]</scope>
    <source>
        <strain evidence="14 15">DSM 22531</strain>
    </source>
</reference>
<dbReference type="STRING" id="472963.BKP45_05250"/>
<dbReference type="InterPro" id="IPR032828">
    <property type="entry name" value="PolyA_RNA-bd"/>
</dbReference>
<dbReference type="Pfam" id="PF01368">
    <property type="entry name" value="DHH"/>
    <property type="match status" value="1"/>
</dbReference>
<keyword evidence="11" id="KW-0129">CBS domain</keyword>
<gene>
    <name evidence="14" type="ORF">BKP45_05250</name>
</gene>
<dbReference type="CDD" id="cd05398">
    <property type="entry name" value="NT_ClassII-CCAase"/>
    <property type="match status" value="1"/>
</dbReference>
<dbReference type="Pfam" id="PF01743">
    <property type="entry name" value="PolyA_pol"/>
    <property type="match status" value="1"/>
</dbReference>
<dbReference type="PANTHER" id="PTHR47788:SF1">
    <property type="entry name" value="A-ADDING TRNA NUCLEOTIDYLTRANSFERASE"/>
    <property type="match status" value="1"/>
</dbReference>
<dbReference type="SUPFAM" id="SSF64182">
    <property type="entry name" value="DHH phosphoesterases"/>
    <property type="match status" value="1"/>
</dbReference>
<keyword evidence="9" id="KW-0460">Magnesium</keyword>
<keyword evidence="7" id="KW-0479">Metal-binding</keyword>
<dbReference type="GO" id="GO:0046872">
    <property type="term" value="F:metal ion binding"/>
    <property type="evidence" value="ECO:0007669"/>
    <property type="project" value="UniProtKB-KW"/>
</dbReference>
<dbReference type="Gene3D" id="3.10.580.10">
    <property type="entry name" value="CBS-domain"/>
    <property type="match status" value="1"/>
</dbReference>
<dbReference type="Gene3D" id="1.10.3090.10">
    <property type="entry name" value="cca-adding enzyme, domain 2"/>
    <property type="match status" value="1"/>
</dbReference>
<dbReference type="GO" id="GO:0008033">
    <property type="term" value="P:tRNA processing"/>
    <property type="evidence" value="ECO:0007669"/>
    <property type="project" value="UniProtKB-KW"/>
</dbReference>
<evidence type="ECO:0000256" key="8">
    <source>
        <dbReference type="ARBA" id="ARBA00022741"/>
    </source>
</evidence>
<dbReference type="OrthoDB" id="9805698at2"/>
<comment type="similarity">
    <text evidence="2 12">Belongs to the tRNA nucleotidyltransferase/poly(A) polymerase family.</text>
</comment>
<keyword evidence="3" id="KW-0820">tRNA-binding</keyword>
<evidence type="ECO:0000259" key="13">
    <source>
        <dbReference type="PROSITE" id="PS51371"/>
    </source>
</evidence>